<evidence type="ECO:0000256" key="5">
    <source>
        <dbReference type="PROSITE-ProRule" id="PRU10072"/>
    </source>
</evidence>
<dbReference type="NCBIfam" id="NF003592">
    <property type="entry name" value="PRK05254.1-5"/>
    <property type="match status" value="1"/>
</dbReference>
<proteinExistence type="inferred from homology"/>
<name>A0A481Z109_9VIRU</name>
<evidence type="ECO:0000256" key="2">
    <source>
        <dbReference type="ARBA" id="ARBA00022763"/>
    </source>
</evidence>
<dbReference type="GO" id="GO:0097510">
    <property type="term" value="P:base-excision repair, AP site formation via deaminated base removal"/>
    <property type="evidence" value="ECO:0007669"/>
    <property type="project" value="TreeGrafter"/>
</dbReference>
<dbReference type="HAMAP" id="MF_00148">
    <property type="entry name" value="UDG"/>
    <property type="match status" value="1"/>
</dbReference>
<dbReference type="InterPro" id="IPR002043">
    <property type="entry name" value="UDG_fam1"/>
</dbReference>
<dbReference type="PANTHER" id="PTHR11264">
    <property type="entry name" value="URACIL-DNA GLYCOSYLASE"/>
    <property type="match status" value="1"/>
</dbReference>
<sequence>MSLNINNYPYKTWGETFPNHKVTFDKLYIEDSWGKFFDAEMKKPYFKKRILDPLSEELKESNGTIKIFPYPELLFNAFNTTPIDDVKVVIIGQDPYFNCINHKDKQIPQAMGLSFSVPCGMPIPSSLSNIYKNLKKYNHISKSTKHGNLKLWAVQGCLMLNASLTVRYGEKNSHSNLWRSLTDKIIKYISDKKENIVFVIWGGSALRKLRLINSNKHKVIISSHPSGLSYNKKLRNYPPFSECDHFGEINNFLMEQKKRIILWNTI</sequence>
<dbReference type="InterPro" id="IPR018085">
    <property type="entry name" value="Ura-DNA_Glyclase_AS"/>
</dbReference>
<evidence type="ECO:0000256" key="1">
    <source>
        <dbReference type="ARBA" id="ARBA00008184"/>
    </source>
</evidence>
<comment type="similarity">
    <text evidence="1">Belongs to the uracil-DNA glycosylase (UDG) superfamily. UNG family.</text>
</comment>
<dbReference type="GO" id="GO:0004844">
    <property type="term" value="F:uracil DNA N-glycosylase activity"/>
    <property type="evidence" value="ECO:0007669"/>
    <property type="project" value="InterPro"/>
</dbReference>
<evidence type="ECO:0000313" key="7">
    <source>
        <dbReference type="EMBL" id="QBK89182.1"/>
    </source>
</evidence>
<dbReference type="CDD" id="cd10027">
    <property type="entry name" value="UDG-F1-like"/>
    <property type="match status" value="1"/>
</dbReference>
<evidence type="ECO:0000256" key="3">
    <source>
        <dbReference type="ARBA" id="ARBA00022801"/>
    </source>
</evidence>
<evidence type="ECO:0000256" key="4">
    <source>
        <dbReference type="ARBA" id="ARBA00023204"/>
    </source>
</evidence>
<dbReference type="SMART" id="SM00986">
    <property type="entry name" value="UDG"/>
    <property type="match status" value="1"/>
</dbReference>
<keyword evidence="3" id="KW-0378">Hydrolase</keyword>
<dbReference type="InterPro" id="IPR036895">
    <property type="entry name" value="Uracil-DNA_glycosylase-like_sf"/>
</dbReference>
<protein>
    <submittedName>
        <fullName evidence="7">Uracil-DNA glycosylase</fullName>
    </submittedName>
</protein>
<dbReference type="PROSITE" id="PS00130">
    <property type="entry name" value="U_DNA_GLYCOSYLASE"/>
    <property type="match status" value="1"/>
</dbReference>
<dbReference type="Pfam" id="PF03167">
    <property type="entry name" value="UDG"/>
    <property type="match status" value="1"/>
</dbReference>
<accession>A0A481Z109</accession>
<dbReference type="EMBL" id="MK500408">
    <property type="protein sequence ID" value="QBK89182.1"/>
    <property type="molecule type" value="Genomic_DNA"/>
</dbReference>
<dbReference type="NCBIfam" id="TIGR00628">
    <property type="entry name" value="ung"/>
    <property type="match status" value="1"/>
</dbReference>
<feature type="active site" description="Proton acceptor" evidence="5">
    <location>
        <position position="94"/>
    </location>
</feature>
<reference evidence="7" key="1">
    <citation type="journal article" date="2019" name="MBio">
        <title>Virus Genomes from Deep Sea Sediments Expand the Ocean Megavirome and Support Independent Origins of Viral Gigantism.</title>
        <authorList>
            <person name="Backstrom D."/>
            <person name="Yutin N."/>
            <person name="Jorgensen S.L."/>
            <person name="Dharamshi J."/>
            <person name="Homa F."/>
            <person name="Zaremba-Niedwiedzka K."/>
            <person name="Spang A."/>
            <person name="Wolf Y.I."/>
            <person name="Koonin E.V."/>
            <person name="Ettema T.J."/>
        </authorList>
    </citation>
    <scope>NUCLEOTIDE SEQUENCE</scope>
</reference>
<keyword evidence="2" id="KW-0227">DNA damage</keyword>
<gene>
    <name evidence="7" type="ORF">LCMiAC02_02760</name>
</gene>
<dbReference type="SUPFAM" id="SSF52141">
    <property type="entry name" value="Uracil-DNA glycosylase-like"/>
    <property type="match status" value="1"/>
</dbReference>
<feature type="domain" description="Uracil-DNA glycosylase-like" evidence="6">
    <location>
        <begin position="79"/>
        <end position="253"/>
    </location>
</feature>
<dbReference type="InterPro" id="IPR005122">
    <property type="entry name" value="Uracil-DNA_glycosylase-like"/>
</dbReference>
<organism evidence="7">
    <name type="scientific">Mimivirus LCMiAC02</name>
    <dbReference type="NCBI Taxonomy" id="2506609"/>
    <lineage>
        <taxon>Viruses</taxon>
        <taxon>Varidnaviria</taxon>
        <taxon>Bamfordvirae</taxon>
        <taxon>Nucleocytoviricota</taxon>
        <taxon>Megaviricetes</taxon>
        <taxon>Imitervirales</taxon>
        <taxon>Mimiviridae</taxon>
        <taxon>Klosneuvirinae</taxon>
    </lineage>
</organism>
<dbReference type="PANTHER" id="PTHR11264:SF0">
    <property type="entry name" value="URACIL-DNA GLYCOSYLASE"/>
    <property type="match status" value="1"/>
</dbReference>
<keyword evidence="4" id="KW-0234">DNA repair</keyword>
<dbReference type="Gene3D" id="3.40.470.10">
    <property type="entry name" value="Uracil-DNA glycosylase-like domain"/>
    <property type="match status" value="1"/>
</dbReference>
<dbReference type="SMART" id="SM00987">
    <property type="entry name" value="UreE_C"/>
    <property type="match status" value="1"/>
</dbReference>
<evidence type="ECO:0000259" key="6">
    <source>
        <dbReference type="SMART" id="SM00986"/>
    </source>
</evidence>